<dbReference type="KEGG" id="fae:FAES_5077"/>
<sequence>MGFDYIIIGAGSAGCVLANRLSVDPAISVLLLEAGAPDRKMEIHIPAAYSKLNRSSVDWAYWSEPQANVDNRRMFLPRGKTLGGSSSTNAMAYVRGNRADYDAWAAAGNEGWAYEDVLPYFIRSEANEQLSQLDARYHGGDGPLNVTYATRFKTPLADAFVAACKQTGLPENHDFNGAEQEGAGLFQFTIKDGKRHSTAAAFLKPVLNRPNLTVRTQAHTQRVIIRDGRAVGVEVTTGRSNTETIMANREVLLAAGSFNSPQLLMLSGVGPRDELRRHGIDVRHDLPGVGQNLCDHLFVGVSALANQLVGTNHWLSPLNQVRGFWQYLTAGKGPFTISPLEANAFLRTTPDQAIPDLQLHFAPVHIGDGYKPDFYDSATYPKAEDGWSILPTLLHPTSRGYVGLRSANPMDEPVIQPNFLSTAADQQLLLTGVKKALEINQAAAFGPWRKRTLIPAENASDEELMSHIRRIVETVYHPVSTCRMGTDEGAVVDAQLRVRGIEGLRVVDASVMPTIVSGNTNAPVIMIAEKAADLILGNVPAQKRQHLTTPVS</sequence>
<dbReference type="Gene3D" id="3.50.50.60">
    <property type="entry name" value="FAD/NAD(P)-binding domain"/>
    <property type="match status" value="1"/>
</dbReference>
<gene>
    <name evidence="6" type="ORF">FAES_5077</name>
</gene>
<keyword evidence="4" id="KW-0274">FAD</keyword>
<accession>I0KG23</accession>
<dbReference type="Pfam" id="PF05199">
    <property type="entry name" value="GMC_oxred_C"/>
    <property type="match status" value="1"/>
</dbReference>
<dbReference type="eggNOG" id="COG2303">
    <property type="taxonomic scope" value="Bacteria"/>
</dbReference>
<keyword evidence="7" id="KW-1185">Reference proteome</keyword>
<dbReference type="AlphaFoldDB" id="I0KG23"/>
<dbReference type="PIRSF" id="PIRSF000137">
    <property type="entry name" value="Alcohol_oxidase"/>
    <property type="match status" value="1"/>
</dbReference>
<dbReference type="OrthoDB" id="9785276at2"/>
<dbReference type="PANTHER" id="PTHR11552">
    <property type="entry name" value="GLUCOSE-METHANOL-CHOLINE GMC OXIDOREDUCTASE"/>
    <property type="match status" value="1"/>
</dbReference>
<dbReference type="PANTHER" id="PTHR11552:SF147">
    <property type="entry name" value="CHOLINE DEHYDROGENASE, MITOCHONDRIAL"/>
    <property type="match status" value="1"/>
</dbReference>
<dbReference type="EC" id="1.1.99.1" evidence="6"/>
<dbReference type="GO" id="GO:0050660">
    <property type="term" value="F:flavin adenine dinucleotide binding"/>
    <property type="evidence" value="ECO:0007669"/>
    <property type="project" value="InterPro"/>
</dbReference>
<evidence type="ECO:0000256" key="2">
    <source>
        <dbReference type="ARBA" id="ARBA00010790"/>
    </source>
</evidence>
<dbReference type="PATRIC" id="fig|1166018.3.peg.2053"/>
<dbReference type="InterPro" id="IPR000172">
    <property type="entry name" value="GMC_OxRdtase_N"/>
</dbReference>
<dbReference type="RefSeq" id="WP_015334175.1">
    <property type="nucleotide sequence ID" value="NC_020054.1"/>
</dbReference>
<reference evidence="6 7" key="1">
    <citation type="journal article" date="2012" name="J. Bacteriol.">
        <title>Genome Sequence of Fibrella aestuarina BUZ 2T, a Filamentous Marine Bacterium.</title>
        <authorList>
            <person name="Filippini M."/>
            <person name="Qi W."/>
            <person name="Blom J."/>
            <person name="Goesmann A."/>
            <person name="Smits T.H."/>
            <person name="Bagheri H.C."/>
        </authorList>
    </citation>
    <scope>NUCLEOTIDE SEQUENCE [LARGE SCALE GENOMIC DNA]</scope>
    <source>
        <strain evidence="7">BUZ 2T</strain>
    </source>
</reference>
<dbReference type="Proteomes" id="UP000011058">
    <property type="component" value="Chromosome"/>
</dbReference>
<evidence type="ECO:0000259" key="5">
    <source>
        <dbReference type="PROSITE" id="PS00624"/>
    </source>
</evidence>
<dbReference type="Pfam" id="PF00732">
    <property type="entry name" value="GMC_oxred_N"/>
    <property type="match status" value="1"/>
</dbReference>
<dbReference type="NCBIfam" id="NF002550">
    <property type="entry name" value="PRK02106.1"/>
    <property type="match status" value="1"/>
</dbReference>
<proteinExistence type="inferred from homology"/>
<dbReference type="STRING" id="1166018.FAES_5077"/>
<evidence type="ECO:0000256" key="1">
    <source>
        <dbReference type="ARBA" id="ARBA00001974"/>
    </source>
</evidence>
<dbReference type="InterPro" id="IPR036188">
    <property type="entry name" value="FAD/NAD-bd_sf"/>
</dbReference>
<evidence type="ECO:0000256" key="3">
    <source>
        <dbReference type="ARBA" id="ARBA00022630"/>
    </source>
</evidence>
<dbReference type="InterPro" id="IPR007867">
    <property type="entry name" value="GMC_OxRtase_C"/>
</dbReference>
<dbReference type="GO" id="GO:0008812">
    <property type="term" value="F:choline dehydrogenase activity"/>
    <property type="evidence" value="ECO:0007669"/>
    <property type="project" value="UniProtKB-EC"/>
</dbReference>
<feature type="domain" description="Glucose-methanol-choline oxidoreductase N-terminal" evidence="5">
    <location>
        <begin position="256"/>
        <end position="270"/>
    </location>
</feature>
<dbReference type="HOGENOM" id="CLU_002865_7_2_10"/>
<comment type="similarity">
    <text evidence="2">Belongs to the GMC oxidoreductase family.</text>
</comment>
<name>I0KG23_9BACT</name>
<dbReference type="InterPro" id="IPR012132">
    <property type="entry name" value="GMC_OxRdtase"/>
</dbReference>
<dbReference type="SUPFAM" id="SSF51905">
    <property type="entry name" value="FAD/NAD(P)-binding domain"/>
    <property type="match status" value="1"/>
</dbReference>
<dbReference type="PROSITE" id="PS00624">
    <property type="entry name" value="GMC_OXRED_2"/>
    <property type="match status" value="1"/>
</dbReference>
<evidence type="ECO:0000256" key="4">
    <source>
        <dbReference type="ARBA" id="ARBA00022827"/>
    </source>
</evidence>
<evidence type="ECO:0000313" key="6">
    <source>
        <dbReference type="EMBL" id="CCH03076.1"/>
    </source>
</evidence>
<keyword evidence="6" id="KW-0560">Oxidoreductase</keyword>
<organism evidence="6 7">
    <name type="scientific">Fibrella aestuarina BUZ 2</name>
    <dbReference type="NCBI Taxonomy" id="1166018"/>
    <lineage>
        <taxon>Bacteria</taxon>
        <taxon>Pseudomonadati</taxon>
        <taxon>Bacteroidota</taxon>
        <taxon>Cytophagia</taxon>
        <taxon>Cytophagales</taxon>
        <taxon>Spirosomataceae</taxon>
        <taxon>Fibrella</taxon>
    </lineage>
</organism>
<evidence type="ECO:0000313" key="7">
    <source>
        <dbReference type="Proteomes" id="UP000011058"/>
    </source>
</evidence>
<comment type="cofactor">
    <cofactor evidence="1">
        <name>FAD</name>
        <dbReference type="ChEBI" id="CHEBI:57692"/>
    </cofactor>
</comment>
<keyword evidence="3" id="KW-0285">Flavoprotein</keyword>
<protein>
    <submittedName>
        <fullName evidence="6">Choline dehydrogenase</fullName>
        <ecNumber evidence="6">1.1.99.1</ecNumber>
    </submittedName>
</protein>
<dbReference type="Gene3D" id="3.30.560.10">
    <property type="entry name" value="Glucose Oxidase, domain 3"/>
    <property type="match status" value="1"/>
</dbReference>
<dbReference type="SUPFAM" id="SSF54373">
    <property type="entry name" value="FAD-linked reductases, C-terminal domain"/>
    <property type="match status" value="1"/>
</dbReference>
<dbReference type="EMBL" id="HE796683">
    <property type="protein sequence ID" value="CCH03076.1"/>
    <property type="molecule type" value="Genomic_DNA"/>
</dbReference>